<dbReference type="SUPFAM" id="SSF55486">
    <property type="entry name" value="Metalloproteases ('zincins'), catalytic domain"/>
    <property type="match status" value="1"/>
</dbReference>
<dbReference type="InterPro" id="IPR024079">
    <property type="entry name" value="MetalloPept_cat_dom_sf"/>
</dbReference>
<proteinExistence type="predicted"/>
<organism evidence="5 6">
    <name type="scientific">Niallia oryzisoli</name>
    <dbReference type="NCBI Taxonomy" id="1737571"/>
    <lineage>
        <taxon>Bacteria</taxon>
        <taxon>Bacillati</taxon>
        <taxon>Bacillota</taxon>
        <taxon>Bacilli</taxon>
        <taxon>Bacillales</taxon>
        <taxon>Bacillaceae</taxon>
        <taxon>Niallia</taxon>
    </lineage>
</organism>
<dbReference type="InterPro" id="IPR014781">
    <property type="entry name" value="Anthrax_toxin_lethal/edema_N/C"/>
</dbReference>
<comment type="subcellular location">
    <subcellularLocation>
        <location evidence="1">Secreted</location>
    </subcellularLocation>
</comment>
<reference evidence="5 6" key="1">
    <citation type="submission" date="2023-10" db="EMBL/GenBank/DDBJ databases">
        <title>Niallia locisalis sp.nov. isolated from a salt pond sample.</title>
        <authorList>
            <person name="Li X.-J."/>
            <person name="Dong L."/>
        </authorList>
    </citation>
    <scope>NUCLEOTIDE SEQUENCE [LARGE SCALE GENOMIC DNA]</scope>
    <source>
        <strain evidence="5 6">DSM 29761</strain>
    </source>
</reference>
<evidence type="ECO:0000259" key="4">
    <source>
        <dbReference type="PROSITE" id="PS51995"/>
    </source>
</evidence>
<accession>A0ABZ2C998</accession>
<dbReference type="Pfam" id="PF07737">
    <property type="entry name" value="ATLF"/>
    <property type="match status" value="1"/>
</dbReference>
<evidence type="ECO:0000256" key="1">
    <source>
        <dbReference type="ARBA" id="ARBA00004613"/>
    </source>
</evidence>
<name>A0ABZ2C998_9BACI</name>
<evidence type="ECO:0000256" key="3">
    <source>
        <dbReference type="SAM" id="SignalP"/>
    </source>
</evidence>
<dbReference type="EMBL" id="CP137640">
    <property type="protein sequence ID" value="WVX79000.1"/>
    <property type="molecule type" value="Genomic_DNA"/>
</dbReference>
<sequence length="233" mass="26545">MKKNHFLLLLIILSLLLMGNSQAEKTGIRLIKFSEHSILKTSMNLRSEQALSQIIILPSTPFNQVEAAEMISRVDKLPKSLLDKINEKGIVIQLFTGKLTDNKAASHLTKLVPRGYVHKTTWDDVPGMGGGKTVLVKIGSSDKGHGHDSVNLELHELAHSIDKQVYNGLRSKQSYLDIWNQEKEKLFPGRNYFLTYPEEYFAECFAYYYLGGQYREELKRNAPQTFQMIQNLS</sequence>
<dbReference type="PROSITE" id="PS51995">
    <property type="entry name" value="ATLF"/>
    <property type="match status" value="1"/>
</dbReference>
<evidence type="ECO:0000313" key="6">
    <source>
        <dbReference type="Proteomes" id="UP001357223"/>
    </source>
</evidence>
<feature type="signal peptide" evidence="3">
    <location>
        <begin position="1"/>
        <end position="23"/>
    </location>
</feature>
<dbReference type="RefSeq" id="WP_338447934.1">
    <property type="nucleotide sequence ID" value="NZ_CP137640.1"/>
</dbReference>
<dbReference type="InterPro" id="IPR047568">
    <property type="entry name" value="ATLF-like_dom"/>
</dbReference>
<evidence type="ECO:0000256" key="2">
    <source>
        <dbReference type="ARBA" id="ARBA00022525"/>
    </source>
</evidence>
<dbReference type="CDD" id="cd20183">
    <property type="entry name" value="M34_PPEP"/>
    <property type="match status" value="1"/>
</dbReference>
<gene>
    <name evidence="5" type="ORF">R4Z09_16980</name>
</gene>
<feature type="domain" description="ATLF-like" evidence="4">
    <location>
        <begin position="48"/>
        <end position="233"/>
    </location>
</feature>
<protein>
    <submittedName>
        <fullName evidence="5">Toxin</fullName>
    </submittedName>
</protein>
<keyword evidence="2" id="KW-0964">Secreted</keyword>
<keyword evidence="3" id="KW-0732">Signal</keyword>
<dbReference type="Gene3D" id="3.40.390.10">
    <property type="entry name" value="Collagenase (Catalytic Domain)"/>
    <property type="match status" value="1"/>
</dbReference>
<feature type="chain" id="PRO_5046056520" evidence="3">
    <location>
        <begin position="24"/>
        <end position="233"/>
    </location>
</feature>
<keyword evidence="6" id="KW-1185">Reference proteome</keyword>
<evidence type="ECO:0000313" key="5">
    <source>
        <dbReference type="EMBL" id="WVX79000.1"/>
    </source>
</evidence>
<dbReference type="Proteomes" id="UP001357223">
    <property type="component" value="Chromosome"/>
</dbReference>